<evidence type="ECO:0000256" key="7">
    <source>
        <dbReference type="SAM" id="Phobius"/>
    </source>
</evidence>
<gene>
    <name evidence="9" type="ORF">P167DRAFT_578200</name>
</gene>
<feature type="region of interest" description="Disordered" evidence="6">
    <location>
        <begin position="414"/>
        <end position="444"/>
    </location>
</feature>
<evidence type="ECO:0000256" key="1">
    <source>
        <dbReference type="ARBA" id="ARBA00004141"/>
    </source>
</evidence>
<feature type="compositionally biased region" description="Gly residues" evidence="6">
    <location>
        <begin position="13"/>
        <end position="26"/>
    </location>
</feature>
<keyword evidence="10" id="KW-1185">Reference proteome</keyword>
<evidence type="ECO:0000259" key="8">
    <source>
        <dbReference type="Pfam" id="PF20684"/>
    </source>
</evidence>
<dbReference type="PANTHER" id="PTHR33048">
    <property type="entry name" value="PTH11-LIKE INTEGRAL MEMBRANE PROTEIN (AFU_ORTHOLOGUE AFUA_5G11245)"/>
    <property type="match status" value="1"/>
</dbReference>
<evidence type="ECO:0000256" key="2">
    <source>
        <dbReference type="ARBA" id="ARBA00022692"/>
    </source>
</evidence>
<dbReference type="InParanoid" id="A0A3N4KJL8"/>
<feature type="domain" description="Rhodopsin" evidence="8">
    <location>
        <begin position="60"/>
        <end position="307"/>
    </location>
</feature>
<keyword evidence="3 7" id="KW-1133">Transmembrane helix</keyword>
<feature type="transmembrane region" description="Helical" evidence="7">
    <location>
        <begin position="218"/>
        <end position="236"/>
    </location>
</feature>
<evidence type="ECO:0000256" key="5">
    <source>
        <dbReference type="ARBA" id="ARBA00038359"/>
    </source>
</evidence>
<protein>
    <recommendedName>
        <fullName evidence="8">Rhodopsin domain-containing protein</fullName>
    </recommendedName>
</protein>
<dbReference type="Proteomes" id="UP000277580">
    <property type="component" value="Unassembled WGS sequence"/>
</dbReference>
<reference evidence="9 10" key="1">
    <citation type="journal article" date="2018" name="Nat. Ecol. Evol.">
        <title>Pezizomycetes genomes reveal the molecular basis of ectomycorrhizal truffle lifestyle.</title>
        <authorList>
            <person name="Murat C."/>
            <person name="Payen T."/>
            <person name="Noel B."/>
            <person name="Kuo A."/>
            <person name="Morin E."/>
            <person name="Chen J."/>
            <person name="Kohler A."/>
            <person name="Krizsan K."/>
            <person name="Balestrini R."/>
            <person name="Da Silva C."/>
            <person name="Montanini B."/>
            <person name="Hainaut M."/>
            <person name="Levati E."/>
            <person name="Barry K.W."/>
            <person name="Belfiori B."/>
            <person name="Cichocki N."/>
            <person name="Clum A."/>
            <person name="Dockter R.B."/>
            <person name="Fauchery L."/>
            <person name="Guy J."/>
            <person name="Iotti M."/>
            <person name="Le Tacon F."/>
            <person name="Lindquist E.A."/>
            <person name="Lipzen A."/>
            <person name="Malagnac F."/>
            <person name="Mello A."/>
            <person name="Molinier V."/>
            <person name="Miyauchi S."/>
            <person name="Poulain J."/>
            <person name="Riccioni C."/>
            <person name="Rubini A."/>
            <person name="Sitrit Y."/>
            <person name="Splivallo R."/>
            <person name="Traeger S."/>
            <person name="Wang M."/>
            <person name="Zifcakova L."/>
            <person name="Wipf D."/>
            <person name="Zambonelli A."/>
            <person name="Paolocci F."/>
            <person name="Nowrousian M."/>
            <person name="Ottonello S."/>
            <person name="Baldrian P."/>
            <person name="Spatafora J.W."/>
            <person name="Henrissat B."/>
            <person name="Nagy L.G."/>
            <person name="Aury J.M."/>
            <person name="Wincker P."/>
            <person name="Grigoriev I.V."/>
            <person name="Bonfante P."/>
            <person name="Martin F.M."/>
        </authorList>
    </citation>
    <scope>NUCLEOTIDE SEQUENCE [LARGE SCALE GENOMIC DNA]</scope>
    <source>
        <strain evidence="9 10">CCBAS932</strain>
    </source>
</reference>
<dbReference type="AlphaFoldDB" id="A0A3N4KJL8"/>
<feature type="transmembrane region" description="Helical" evidence="7">
    <location>
        <begin position="76"/>
        <end position="98"/>
    </location>
</feature>
<keyword evidence="2 7" id="KW-0812">Transmembrane</keyword>
<dbReference type="InterPro" id="IPR052337">
    <property type="entry name" value="SAT4-like"/>
</dbReference>
<feature type="transmembrane region" description="Helical" evidence="7">
    <location>
        <begin position="160"/>
        <end position="182"/>
    </location>
</feature>
<feature type="transmembrane region" description="Helical" evidence="7">
    <location>
        <begin position="43"/>
        <end position="64"/>
    </location>
</feature>
<dbReference type="PANTHER" id="PTHR33048:SF47">
    <property type="entry name" value="INTEGRAL MEMBRANE PROTEIN-RELATED"/>
    <property type="match status" value="1"/>
</dbReference>
<evidence type="ECO:0000256" key="3">
    <source>
        <dbReference type="ARBA" id="ARBA00022989"/>
    </source>
</evidence>
<dbReference type="Pfam" id="PF20684">
    <property type="entry name" value="Fung_rhodopsin"/>
    <property type="match status" value="1"/>
</dbReference>
<dbReference type="STRING" id="1392247.A0A3N4KJL8"/>
<feature type="region of interest" description="Disordered" evidence="6">
    <location>
        <begin position="317"/>
        <end position="338"/>
    </location>
</feature>
<dbReference type="GO" id="GO:0016020">
    <property type="term" value="C:membrane"/>
    <property type="evidence" value="ECO:0007669"/>
    <property type="project" value="UniProtKB-SubCell"/>
</dbReference>
<dbReference type="OrthoDB" id="5022096at2759"/>
<comment type="similarity">
    <text evidence="5">Belongs to the SAT4 family.</text>
</comment>
<proteinExistence type="inferred from homology"/>
<evidence type="ECO:0000313" key="9">
    <source>
        <dbReference type="EMBL" id="RPB08511.1"/>
    </source>
</evidence>
<evidence type="ECO:0000256" key="6">
    <source>
        <dbReference type="SAM" id="MobiDB-lite"/>
    </source>
</evidence>
<keyword evidence="4 7" id="KW-0472">Membrane</keyword>
<evidence type="ECO:0000313" key="10">
    <source>
        <dbReference type="Proteomes" id="UP000277580"/>
    </source>
</evidence>
<sequence length="444" mass="48891">MATTSATAPMMSGIGGPPQGANGTVGAGDAPGKTGDMGRVPELLAVTSILTVSMIIVVVLRIYLKLQTGIKSVRLVDWMHVLAALFSVAVSVAVAISVRFGAGRHRFEITGDDTTQGLKYYWISKLLYIAATYAVKMAVFTTLLIVASSPPQQARKFLKTMLYFAMVFMTAYSVVFWVAAVIECRPARYIFDKSGTGQCIPGNLVKQFANVHASMNTAMDLFFVLLPVFMVIYGVRRSTREKIAIAGVFLLAFFSVAAATIHTLYEFGYHETNEVLYDSSNLLIWEMLEINVGLIAINLPSLSPFFKAWLQPLRSPNRSSTSASANQNPPTPTPSALLSMSHANRSDINRSESQRQIMDEHNRDVENNPYQRPTAPFVFASSSSARYSSDSKTNLSEIMVQMDFPLEEHPAFKEREKPVLRPPPQSAQQPVSGGHRRMPTPMFN</sequence>
<organism evidence="9 10">
    <name type="scientific">Morchella conica CCBAS932</name>
    <dbReference type="NCBI Taxonomy" id="1392247"/>
    <lineage>
        <taxon>Eukaryota</taxon>
        <taxon>Fungi</taxon>
        <taxon>Dikarya</taxon>
        <taxon>Ascomycota</taxon>
        <taxon>Pezizomycotina</taxon>
        <taxon>Pezizomycetes</taxon>
        <taxon>Pezizales</taxon>
        <taxon>Morchellaceae</taxon>
        <taxon>Morchella</taxon>
    </lineage>
</organism>
<feature type="transmembrane region" description="Helical" evidence="7">
    <location>
        <begin position="243"/>
        <end position="265"/>
    </location>
</feature>
<comment type="subcellular location">
    <subcellularLocation>
        <location evidence="1">Membrane</location>
        <topology evidence="1">Multi-pass membrane protein</topology>
    </subcellularLocation>
</comment>
<evidence type="ECO:0000256" key="4">
    <source>
        <dbReference type="ARBA" id="ARBA00023136"/>
    </source>
</evidence>
<dbReference type="InterPro" id="IPR049326">
    <property type="entry name" value="Rhodopsin_dom_fungi"/>
</dbReference>
<name>A0A3N4KJL8_9PEZI</name>
<accession>A0A3N4KJL8</accession>
<feature type="region of interest" description="Disordered" evidence="6">
    <location>
        <begin position="1"/>
        <end position="33"/>
    </location>
</feature>
<dbReference type="EMBL" id="ML119162">
    <property type="protein sequence ID" value="RPB08511.1"/>
    <property type="molecule type" value="Genomic_DNA"/>
</dbReference>
<feature type="transmembrane region" description="Helical" evidence="7">
    <location>
        <begin position="126"/>
        <end position="148"/>
    </location>
</feature>